<sequence>MKIELATMPAHADLETISQGIQSYNQLHLPDEVVFEPDTKFAVFVRNNHNEVVGGVRATAFWNYCIVELLWLSEETRGSGVGSKLMAQVESYAKSKGFQYIRAETLDFQAKGFYEKLGYKVFGQLPDYPKGHTTYCLAKDL</sequence>
<dbReference type="PANTHER" id="PTHR13947">
    <property type="entry name" value="GNAT FAMILY N-ACETYLTRANSFERASE"/>
    <property type="match status" value="1"/>
</dbReference>
<feature type="domain" description="N-acetyltransferase" evidence="2">
    <location>
        <begin position="1"/>
        <end position="141"/>
    </location>
</feature>
<name>A0A8J2U327_9GAMM</name>
<dbReference type="InterPro" id="IPR016181">
    <property type="entry name" value="Acyl_CoA_acyltransferase"/>
</dbReference>
<dbReference type="Gene3D" id="3.40.630.30">
    <property type="match status" value="1"/>
</dbReference>
<accession>A0A8J2U327</accession>
<dbReference type="CDD" id="cd04301">
    <property type="entry name" value="NAT_SF"/>
    <property type="match status" value="1"/>
</dbReference>
<dbReference type="PANTHER" id="PTHR13947:SF37">
    <property type="entry name" value="LD18367P"/>
    <property type="match status" value="1"/>
</dbReference>
<dbReference type="EMBL" id="BMDX01000003">
    <property type="protein sequence ID" value="GGA69761.1"/>
    <property type="molecule type" value="Genomic_DNA"/>
</dbReference>
<dbReference type="SUPFAM" id="SSF55729">
    <property type="entry name" value="Acyl-CoA N-acyltransferases (Nat)"/>
    <property type="match status" value="1"/>
</dbReference>
<evidence type="ECO:0000313" key="4">
    <source>
        <dbReference type="Proteomes" id="UP000619743"/>
    </source>
</evidence>
<dbReference type="InterPro" id="IPR000182">
    <property type="entry name" value="GNAT_dom"/>
</dbReference>
<comment type="caution">
    <text evidence="3">The sequence shown here is derived from an EMBL/GenBank/DDBJ whole genome shotgun (WGS) entry which is preliminary data.</text>
</comment>
<evidence type="ECO:0000259" key="2">
    <source>
        <dbReference type="PROSITE" id="PS51186"/>
    </source>
</evidence>
<keyword evidence="4" id="KW-1185">Reference proteome</keyword>
<dbReference type="OrthoDB" id="9787920at2"/>
<dbReference type="InterPro" id="IPR050769">
    <property type="entry name" value="NAT_camello-type"/>
</dbReference>
<reference evidence="4" key="1">
    <citation type="journal article" date="2019" name="Int. J. Syst. Evol. Microbiol.">
        <title>The Global Catalogue of Microorganisms (GCM) 10K type strain sequencing project: providing services to taxonomists for standard genome sequencing and annotation.</title>
        <authorList>
            <consortium name="The Broad Institute Genomics Platform"/>
            <consortium name="The Broad Institute Genome Sequencing Center for Infectious Disease"/>
            <person name="Wu L."/>
            <person name="Ma J."/>
        </authorList>
    </citation>
    <scope>NUCLEOTIDE SEQUENCE [LARGE SCALE GENOMIC DNA]</scope>
    <source>
        <strain evidence="4">CGMCC 1.10130</strain>
    </source>
</reference>
<dbReference type="Pfam" id="PF00583">
    <property type="entry name" value="Acetyltransf_1"/>
    <property type="match status" value="1"/>
</dbReference>
<organism evidence="3 4">
    <name type="scientific">Neiella marina</name>
    <dbReference type="NCBI Taxonomy" id="508461"/>
    <lineage>
        <taxon>Bacteria</taxon>
        <taxon>Pseudomonadati</taxon>
        <taxon>Pseudomonadota</taxon>
        <taxon>Gammaproteobacteria</taxon>
        <taxon>Alteromonadales</taxon>
        <taxon>Echinimonadaceae</taxon>
        <taxon>Neiella</taxon>
    </lineage>
</organism>
<dbReference type="RefSeq" id="WP_087504903.1">
    <property type="nucleotide sequence ID" value="NZ_BMDX01000003.1"/>
</dbReference>
<proteinExistence type="predicted"/>
<dbReference type="PROSITE" id="PS51186">
    <property type="entry name" value="GNAT"/>
    <property type="match status" value="1"/>
</dbReference>
<gene>
    <name evidence="3" type="ORF">GCM10011369_09270</name>
</gene>
<keyword evidence="1" id="KW-0808">Transferase</keyword>
<dbReference type="AlphaFoldDB" id="A0A8J2U327"/>
<evidence type="ECO:0000313" key="3">
    <source>
        <dbReference type="EMBL" id="GGA69761.1"/>
    </source>
</evidence>
<evidence type="ECO:0000256" key="1">
    <source>
        <dbReference type="ARBA" id="ARBA00022679"/>
    </source>
</evidence>
<dbReference type="GO" id="GO:0008080">
    <property type="term" value="F:N-acetyltransferase activity"/>
    <property type="evidence" value="ECO:0007669"/>
    <property type="project" value="InterPro"/>
</dbReference>
<protein>
    <submittedName>
        <fullName evidence="3">N-acetyltransferase</fullName>
    </submittedName>
</protein>
<dbReference type="Proteomes" id="UP000619743">
    <property type="component" value="Unassembled WGS sequence"/>
</dbReference>